<comment type="caution">
    <text evidence="2">The sequence shown here is derived from an EMBL/GenBank/DDBJ whole genome shotgun (WGS) entry which is preliminary data.</text>
</comment>
<protein>
    <submittedName>
        <fullName evidence="2">Uncharacterized protein</fullName>
    </submittedName>
</protein>
<proteinExistence type="predicted"/>
<organism evidence="2 3">
    <name type="scientific">Aureococcus anophagefferens</name>
    <name type="common">Harmful bloom alga</name>
    <dbReference type="NCBI Taxonomy" id="44056"/>
    <lineage>
        <taxon>Eukaryota</taxon>
        <taxon>Sar</taxon>
        <taxon>Stramenopiles</taxon>
        <taxon>Ochrophyta</taxon>
        <taxon>Pelagophyceae</taxon>
        <taxon>Pelagomonadales</taxon>
        <taxon>Pelagomonadaceae</taxon>
        <taxon>Aureococcus</taxon>
    </lineage>
</organism>
<feature type="region of interest" description="Disordered" evidence="1">
    <location>
        <begin position="356"/>
        <end position="383"/>
    </location>
</feature>
<feature type="compositionally biased region" description="Basic and acidic residues" evidence="1">
    <location>
        <begin position="395"/>
        <end position="415"/>
    </location>
</feature>
<reference evidence="2 3" key="1">
    <citation type="submission" date="2024-03" db="EMBL/GenBank/DDBJ databases">
        <title>Aureococcus anophagefferens CCMP1851 and Kratosvirus quantuckense: Draft genome of a second virus-susceptible host strain in the model system.</title>
        <authorList>
            <person name="Chase E."/>
            <person name="Truchon A.R."/>
            <person name="Schepens W."/>
            <person name="Wilhelm S.W."/>
        </authorList>
    </citation>
    <scope>NUCLEOTIDE SEQUENCE [LARGE SCALE GENOMIC DNA]</scope>
    <source>
        <strain evidence="2 3">CCMP1851</strain>
    </source>
</reference>
<dbReference type="EMBL" id="JBBJCI010000035">
    <property type="protein sequence ID" value="KAK7253483.1"/>
    <property type="molecule type" value="Genomic_DNA"/>
</dbReference>
<feature type="region of interest" description="Disordered" evidence="1">
    <location>
        <begin position="119"/>
        <end position="189"/>
    </location>
</feature>
<gene>
    <name evidence="2" type="ORF">SO694_00001952</name>
</gene>
<sequence length="447" mass="49126">MSALENALLEDDSDGDDDEAMPAAPPVAPPARVTAAAPPPLAPPPLPRSMPPRGPGIAARQLPNATFAPIANPDQRRPSPSGRGASGQSSMNLQQLLQDVVQQLGKEERIRFREFVQELKAKRDAGEIPSLSEALLTGGEKVDARARSSSEEARREAEGRARARARDRDGRARARCSSRRPRAGSTLADEVQKQADLLSNGDLNVMSEKVVSTKRETSGADAETSYGAWDKCNLVDEPTASRRLHLAAENCAHLPGGGRKAPKLTHDDEAATSRPCRELLSRAAQQFARDALEALVVLSQRRRNEEARRVATNPETCGLALRWLDRDVDRHVVDSRRQCEKTDVLLDAMVDHDLLSAPPVDPREPPATSTWARAKRARATDLDRSTKMDDLGRNLERGITKVKREEDADKRRADRGAAQIPEKPDVITKADVKHLLRSRREFSKLLF</sequence>
<feature type="compositionally biased region" description="Basic and acidic residues" evidence="1">
    <location>
        <begin position="140"/>
        <end position="172"/>
    </location>
</feature>
<name>A0ABR1GC87_AURAN</name>
<keyword evidence="3" id="KW-1185">Reference proteome</keyword>
<feature type="region of interest" description="Disordered" evidence="1">
    <location>
        <begin position="395"/>
        <end position="425"/>
    </location>
</feature>
<evidence type="ECO:0000256" key="1">
    <source>
        <dbReference type="SAM" id="MobiDB-lite"/>
    </source>
</evidence>
<accession>A0ABR1GC87</accession>
<evidence type="ECO:0000313" key="3">
    <source>
        <dbReference type="Proteomes" id="UP001363151"/>
    </source>
</evidence>
<feature type="region of interest" description="Disordered" evidence="1">
    <location>
        <begin position="1"/>
        <end position="94"/>
    </location>
</feature>
<feature type="compositionally biased region" description="Pro residues" evidence="1">
    <location>
        <begin position="37"/>
        <end position="54"/>
    </location>
</feature>
<feature type="compositionally biased region" description="Acidic residues" evidence="1">
    <location>
        <begin position="8"/>
        <end position="20"/>
    </location>
</feature>
<dbReference type="Proteomes" id="UP001363151">
    <property type="component" value="Unassembled WGS sequence"/>
</dbReference>
<feature type="compositionally biased region" description="Basic residues" evidence="1">
    <location>
        <begin position="173"/>
        <end position="182"/>
    </location>
</feature>
<evidence type="ECO:0000313" key="2">
    <source>
        <dbReference type="EMBL" id="KAK7253483.1"/>
    </source>
</evidence>